<feature type="non-terminal residue" evidence="1">
    <location>
        <position position="37"/>
    </location>
</feature>
<gene>
    <name evidence="1" type="ORF">METZ01_LOCUS210808</name>
</gene>
<protein>
    <submittedName>
        <fullName evidence="1">Uncharacterized protein</fullName>
    </submittedName>
</protein>
<dbReference type="AlphaFoldDB" id="A0A382F6J4"/>
<proteinExistence type="predicted"/>
<organism evidence="1">
    <name type="scientific">marine metagenome</name>
    <dbReference type="NCBI Taxonomy" id="408172"/>
    <lineage>
        <taxon>unclassified sequences</taxon>
        <taxon>metagenomes</taxon>
        <taxon>ecological metagenomes</taxon>
    </lineage>
</organism>
<accession>A0A382F6J4</accession>
<sequence length="37" mass="3993">CFSMATPPSPRLRLTNCKRRCRAAKSSATTTRGPVGI</sequence>
<reference evidence="1" key="1">
    <citation type="submission" date="2018-05" db="EMBL/GenBank/DDBJ databases">
        <authorList>
            <person name="Lanie J.A."/>
            <person name="Ng W.-L."/>
            <person name="Kazmierczak K.M."/>
            <person name="Andrzejewski T.M."/>
            <person name="Davidsen T.M."/>
            <person name="Wayne K.J."/>
            <person name="Tettelin H."/>
            <person name="Glass J.I."/>
            <person name="Rusch D."/>
            <person name="Podicherti R."/>
            <person name="Tsui H.-C.T."/>
            <person name="Winkler M.E."/>
        </authorList>
    </citation>
    <scope>NUCLEOTIDE SEQUENCE</scope>
</reference>
<dbReference type="EMBL" id="UINC01047987">
    <property type="protein sequence ID" value="SVB57954.1"/>
    <property type="molecule type" value="Genomic_DNA"/>
</dbReference>
<evidence type="ECO:0000313" key="1">
    <source>
        <dbReference type="EMBL" id="SVB57954.1"/>
    </source>
</evidence>
<name>A0A382F6J4_9ZZZZ</name>
<feature type="non-terminal residue" evidence="1">
    <location>
        <position position="1"/>
    </location>
</feature>